<dbReference type="InterPro" id="IPR001680">
    <property type="entry name" value="WD40_rpt"/>
</dbReference>
<evidence type="ECO:0000256" key="9">
    <source>
        <dbReference type="PROSITE-ProRule" id="PRU00221"/>
    </source>
</evidence>
<dbReference type="InterPro" id="IPR039857">
    <property type="entry name" value="Ift122/121"/>
</dbReference>
<evidence type="ECO:0000256" key="2">
    <source>
        <dbReference type="ARBA" id="ARBA00022490"/>
    </source>
</evidence>
<dbReference type="InterPro" id="IPR057979">
    <property type="entry name" value="TPR_IFT121"/>
</dbReference>
<comment type="caution">
    <text evidence="14">The sequence shown here is derived from an EMBL/GenBank/DDBJ whole genome shotgun (WGS) entry which is preliminary data.</text>
</comment>
<keyword evidence="2" id="KW-0963">Cytoplasm</keyword>
<dbReference type="Pfam" id="PF24797">
    <property type="entry name" value="Beta-prop_WDR35_TULP_N"/>
    <property type="match status" value="1"/>
</dbReference>
<keyword evidence="5" id="KW-0970">Cilium biogenesis/degradation</keyword>
<dbReference type="InterPro" id="IPR017233">
    <property type="entry name" value="WDR35"/>
</dbReference>
<dbReference type="Pfam" id="PF23145">
    <property type="entry name" value="Zf_2nd_IFT121"/>
    <property type="match status" value="1"/>
</dbReference>
<dbReference type="Gene3D" id="2.130.10.10">
    <property type="entry name" value="YVTN repeat-like/Quinoprotein amine dehydrogenase"/>
    <property type="match status" value="2"/>
</dbReference>
<name>A0A8K0CEN2_IGNLU</name>
<dbReference type="Pfam" id="PF25170">
    <property type="entry name" value="TPR_WDR35"/>
    <property type="match status" value="1"/>
</dbReference>
<keyword evidence="3 9" id="KW-0853">WD repeat</keyword>
<dbReference type="SUPFAM" id="SSF69322">
    <property type="entry name" value="Tricorn protease domain 2"/>
    <property type="match status" value="1"/>
</dbReference>
<dbReference type="Pfam" id="PF25768">
    <property type="entry name" value="TPR_IFT121"/>
    <property type="match status" value="1"/>
</dbReference>
<feature type="repeat" description="WD" evidence="9">
    <location>
        <begin position="70"/>
        <end position="101"/>
    </location>
</feature>
<keyword evidence="4" id="KW-0677">Repeat</keyword>
<dbReference type="InterPro" id="IPR056159">
    <property type="entry name" value="Beta-prop_IFT121_TULP_N"/>
</dbReference>
<dbReference type="GO" id="GO:0097730">
    <property type="term" value="C:non-motile cilium"/>
    <property type="evidence" value="ECO:0007669"/>
    <property type="project" value="TreeGrafter"/>
</dbReference>
<dbReference type="PIRSF" id="PIRSF037536">
    <property type="entry name" value="WD_repeat_p35"/>
    <property type="match status" value="1"/>
</dbReference>
<evidence type="ECO:0000256" key="4">
    <source>
        <dbReference type="ARBA" id="ARBA00022737"/>
    </source>
</evidence>
<evidence type="ECO:0000256" key="3">
    <source>
        <dbReference type="ARBA" id="ARBA00022574"/>
    </source>
</evidence>
<dbReference type="Pfam" id="PF23390">
    <property type="entry name" value="Beta-prop_WDR35_2nd"/>
    <property type="match status" value="1"/>
</dbReference>
<dbReference type="GO" id="GO:1905515">
    <property type="term" value="P:non-motile cilium assembly"/>
    <property type="evidence" value="ECO:0007669"/>
    <property type="project" value="TreeGrafter"/>
</dbReference>
<feature type="domain" description="IFT121 second beta-propeller" evidence="11">
    <location>
        <begin position="330"/>
        <end position="646"/>
    </location>
</feature>
<proteinExistence type="predicted"/>
<evidence type="ECO:0008006" key="16">
    <source>
        <dbReference type="Google" id="ProtNLM"/>
    </source>
</evidence>
<dbReference type="InterPro" id="IPR057361">
    <property type="entry name" value="TPR_WDR35"/>
</dbReference>
<organism evidence="14 15">
    <name type="scientific">Ignelater luminosus</name>
    <name type="common">Cucubano</name>
    <name type="synonym">Pyrophorus luminosus</name>
    <dbReference type="NCBI Taxonomy" id="2038154"/>
    <lineage>
        <taxon>Eukaryota</taxon>
        <taxon>Metazoa</taxon>
        <taxon>Ecdysozoa</taxon>
        <taxon>Arthropoda</taxon>
        <taxon>Hexapoda</taxon>
        <taxon>Insecta</taxon>
        <taxon>Pterygota</taxon>
        <taxon>Neoptera</taxon>
        <taxon>Endopterygota</taxon>
        <taxon>Coleoptera</taxon>
        <taxon>Polyphaga</taxon>
        <taxon>Elateriformia</taxon>
        <taxon>Elateroidea</taxon>
        <taxon>Elateridae</taxon>
        <taxon>Agrypninae</taxon>
        <taxon>Pyrophorini</taxon>
        <taxon>Ignelater</taxon>
    </lineage>
</organism>
<sequence length="1150" mass="130859">MYIYLSKKIAIPNNTKINCLAWNKEDGYIAVGGEGGLLKVLKLDSGNENDGGTKSKGLTASNNLSMNQTLEGHSESIRVITWNQKHQKLTTSDQNGIIIVWMLYKKSVVVGMSWNSDGSKICIIYEDGAVIVGSVDGNRIWGKELKSVPLAKVQWSPDGKLLLFGLKNGQVHLYDNLGNFVMPIEILCLKMLSIPAEVPLVSIDWYNGKYGHIYALCPTLAVCYENGYMQLMCNESDPDPILVETRITATYCCWNHNGSLLAVAGKQHQRDDNKSSNVVQFYNPFGEHLRTLKLPGQNVSSCSWEEGSLRIALGIDSSVYFANIRPDYKWCYFKNTIVYTSCRLQKAGVCISFWDVINNQCHVRYVPVLLALAAYGEHCVLATRLDTDNPMGQYGLLLCNTLGTPVDGKYTDIEVKWVAMNSTHVIAASKTNYFLWQYRTPKSAAVNLKDTKCQIHHVDYDPTGATLVMRDFKLHVDTPQLGSHDSYDPICCITASDKYLIIGKESGMLKQFSIPRVIIVNTYTLPVRPHKMSMNCNSTRLSVIDMAGVLTVLDITETALEYNENENTRLERRDVWAMCWASDNPQFLAIMEKTRMYIFKGIYPEEPISSAGYICSFQNLEIQAVLLDEVMETPEKPSKEHLFKLEVKSLRDTRQLLEKVGIKEAAQFIEDNPHPRLWHLLGEAALKDLNLKMAEEAFIRSLNYSGIQFVKKLQGMTSEAIKKASVAAYFKNFDEAEKLYAEEDRRDLALNLRKTLGDWFRVIQIVKNGVSAPDQLLEIAYNRTADYFTHSNNWSAAIEYYELAKNKIKMIESYFHLQDHKSLEAIMEQLDDNDPLLKYIAKIFTAEGDYSSAIRAYLKIGDLDAAIQVSVLHHHWDQAIYIAKKYHLNQVAQLFMNYSEYLVKERKINRAVEINVQAKYWFTAAKLAMKLADSESKKTIKEPMKIKRMYVYAARLMELHKSEPNPEERIDNSDIGILDNAWNGAEAFHFYMLAHQQLYNRQIHEAVCTLYRLQHYTSYIAPVEIYSLLALAAYIDGAYGLCSKMFLSIEERAEYEKLAFLIFDSQEPEDLEQRKKICYCSNCHSSVSDWEISCPNCDINFPTCVASGRSIITNDLQQSLCSTCHHVAIIMYLGLRKTCPLCHSLYNTFD</sequence>
<dbReference type="PANTHER" id="PTHR12764">
    <property type="entry name" value="WD REPEAT DOMAIN-RELATED"/>
    <property type="match status" value="1"/>
</dbReference>
<dbReference type="Proteomes" id="UP000801492">
    <property type="component" value="Unassembled WGS sequence"/>
</dbReference>
<dbReference type="InterPro" id="IPR015943">
    <property type="entry name" value="WD40/YVTN_repeat-like_dom_sf"/>
</dbReference>
<feature type="domain" description="IFT121/TULP4 N-terminal" evidence="12">
    <location>
        <begin position="1"/>
        <end position="325"/>
    </location>
</feature>
<dbReference type="GO" id="GO:0030991">
    <property type="term" value="C:intraciliary transport particle A"/>
    <property type="evidence" value="ECO:0007669"/>
    <property type="project" value="TreeGrafter"/>
</dbReference>
<evidence type="ECO:0000256" key="1">
    <source>
        <dbReference type="ARBA" id="ARBA00004120"/>
    </source>
</evidence>
<dbReference type="SMART" id="SM00320">
    <property type="entry name" value="WD40"/>
    <property type="match status" value="4"/>
</dbReference>
<dbReference type="PROSITE" id="PS50294">
    <property type="entry name" value="WD_REPEATS_REGION"/>
    <property type="match status" value="1"/>
</dbReference>
<evidence type="ECO:0000256" key="5">
    <source>
        <dbReference type="ARBA" id="ARBA00022794"/>
    </source>
</evidence>
<protein>
    <recommendedName>
        <fullName evidence="16">WD repeat-containing protein 55 homolog</fullName>
    </recommendedName>
</protein>
<evidence type="ECO:0000256" key="7">
    <source>
        <dbReference type="ARBA" id="ARBA00023212"/>
    </source>
</evidence>
<dbReference type="InterPro" id="IPR056170">
    <property type="entry name" value="Znf_IFT121-like"/>
</dbReference>
<keyword evidence="8" id="KW-0966">Cell projection</keyword>
<dbReference type="InterPro" id="IPR056158">
    <property type="entry name" value="Beta-prop_IFT121_2nd"/>
</dbReference>
<dbReference type="InterPro" id="IPR036322">
    <property type="entry name" value="WD40_repeat_dom_sf"/>
</dbReference>
<evidence type="ECO:0000313" key="15">
    <source>
        <dbReference type="Proteomes" id="UP000801492"/>
    </source>
</evidence>
<dbReference type="EMBL" id="VTPC01090589">
    <property type="protein sequence ID" value="KAF2882757.1"/>
    <property type="molecule type" value="Genomic_DNA"/>
</dbReference>
<evidence type="ECO:0000256" key="6">
    <source>
        <dbReference type="ARBA" id="ARBA00023069"/>
    </source>
</evidence>
<evidence type="ECO:0000259" key="10">
    <source>
        <dbReference type="Pfam" id="PF23145"/>
    </source>
</evidence>
<dbReference type="PROSITE" id="PS50082">
    <property type="entry name" value="WD_REPEATS_2"/>
    <property type="match status" value="1"/>
</dbReference>
<reference evidence="14" key="1">
    <citation type="submission" date="2019-08" db="EMBL/GenBank/DDBJ databases">
        <title>The genome of the North American firefly Photinus pyralis.</title>
        <authorList>
            <consortium name="Photinus pyralis genome working group"/>
            <person name="Fallon T.R."/>
            <person name="Sander Lower S.E."/>
            <person name="Weng J.-K."/>
        </authorList>
    </citation>
    <scope>NUCLEOTIDE SEQUENCE</scope>
    <source>
        <strain evidence="14">TRF0915ILg1</strain>
        <tissue evidence="14">Whole body</tissue>
    </source>
</reference>
<dbReference type="GO" id="GO:0061512">
    <property type="term" value="P:protein localization to cilium"/>
    <property type="evidence" value="ECO:0007669"/>
    <property type="project" value="TreeGrafter"/>
</dbReference>
<dbReference type="GO" id="GO:0035721">
    <property type="term" value="P:intraciliary retrograde transport"/>
    <property type="evidence" value="ECO:0007669"/>
    <property type="project" value="TreeGrafter"/>
</dbReference>
<dbReference type="Gene3D" id="1.25.40.470">
    <property type="match status" value="1"/>
</dbReference>
<keyword evidence="6" id="KW-0969">Cilium</keyword>
<keyword evidence="15" id="KW-1185">Reference proteome</keyword>
<evidence type="ECO:0000256" key="8">
    <source>
        <dbReference type="ARBA" id="ARBA00023273"/>
    </source>
</evidence>
<evidence type="ECO:0000313" key="14">
    <source>
        <dbReference type="EMBL" id="KAF2882757.1"/>
    </source>
</evidence>
<comment type="subcellular location">
    <subcellularLocation>
        <location evidence="1">Cytoplasm</location>
        <location evidence="1">Cytoskeleton</location>
        <location evidence="1">Cilium basal body</location>
    </subcellularLocation>
</comment>
<evidence type="ECO:0000259" key="13">
    <source>
        <dbReference type="Pfam" id="PF25768"/>
    </source>
</evidence>
<dbReference type="AlphaFoldDB" id="A0A8K0CEN2"/>
<feature type="domain" description="IFT121-like TPR repeats" evidence="13">
    <location>
        <begin position="979"/>
        <end position="1070"/>
    </location>
</feature>
<dbReference type="PANTHER" id="PTHR12764:SF5">
    <property type="entry name" value="LD29485P"/>
    <property type="match status" value="1"/>
</dbReference>
<dbReference type="OrthoDB" id="10260567at2759"/>
<evidence type="ECO:0000259" key="11">
    <source>
        <dbReference type="Pfam" id="PF23390"/>
    </source>
</evidence>
<feature type="domain" description="IFT121-like zinc finger" evidence="10">
    <location>
        <begin position="1102"/>
        <end position="1144"/>
    </location>
</feature>
<gene>
    <name evidence="14" type="ORF">ILUMI_23421</name>
</gene>
<dbReference type="SUPFAM" id="SSF50978">
    <property type="entry name" value="WD40 repeat-like"/>
    <property type="match status" value="1"/>
</dbReference>
<accession>A0A8K0CEN2</accession>
<keyword evidence="7" id="KW-0206">Cytoskeleton</keyword>
<evidence type="ECO:0000259" key="12">
    <source>
        <dbReference type="Pfam" id="PF24797"/>
    </source>
</evidence>